<keyword evidence="2" id="KW-0413">Isomerase</keyword>
<dbReference type="SUPFAM" id="SSF52096">
    <property type="entry name" value="ClpP/crotonase"/>
    <property type="match status" value="1"/>
</dbReference>
<dbReference type="InterPro" id="IPR001753">
    <property type="entry name" value="Enoyl-CoA_hydra/iso"/>
</dbReference>
<dbReference type="InParanoid" id="A0A7L4YUQ4"/>
<dbReference type="AlphaFoldDB" id="A0A7L4YUQ4"/>
<proteinExistence type="inferred from homology"/>
<dbReference type="Gene3D" id="3.90.226.10">
    <property type="entry name" value="2-enoyl-CoA Hydratase, Chain A, domain 1"/>
    <property type="match status" value="1"/>
</dbReference>
<dbReference type="Proteomes" id="UP000463857">
    <property type="component" value="Chromosome"/>
</dbReference>
<dbReference type="GO" id="GO:0006635">
    <property type="term" value="P:fatty acid beta-oxidation"/>
    <property type="evidence" value="ECO:0007669"/>
    <property type="project" value="TreeGrafter"/>
</dbReference>
<evidence type="ECO:0000313" key="3">
    <source>
        <dbReference type="Proteomes" id="UP000463857"/>
    </source>
</evidence>
<dbReference type="OrthoDB" id="370015at2"/>
<organism evidence="2 3">
    <name type="scientific">Epidermidibacterium keratini</name>
    <dbReference type="NCBI Taxonomy" id="1891644"/>
    <lineage>
        <taxon>Bacteria</taxon>
        <taxon>Bacillati</taxon>
        <taxon>Actinomycetota</taxon>
        <taxon>Actinomycetes</taxon>
        <taxon>Sporichthyales</taxon>
        <taxon>Sporichthyaceae</taxon>
        <taxon>Epidermidibacterium</taxon>
    </lineage>
</organism>
<evidence type="ECO:0000313" key="2">
    <source>
        <dbReference type="EMBL" id="QHC02379.1"/>
    </source>
</evidence>
<dbReference type="GO" id="GO:0016853">
    <property type="term" value="F:isomerase activity"/>
    <property type="evidence" value="ECO:0007669"/>
    <property type="project" value="UniProtKB-KW"/>
</dbReference>
<name>A0A7L4YUQ4_9ACTN</name>
<protein>
    <submittedName>
        <fullName evidence="2">Enoyl-CoA hydratase/isomerase family protein</fullName>
    </submittedName>
</protein>
<evidence type="ECO:0000256" key="1">
    <source>
        <dbReference type="ARBA" id="ARBA00005254"/>
    </source>
</evidence>
<dbReference type="EMBL" id="CP047156">
    <property type="protein sequence ID" value="QHC02379.1"/>
    <property type="molecule type" value="Genomic_DNA"/>
</dbReference>
<accession>A0A7L4YUQ4</accession>
<keyword evidence="3" id="KW-1185">Reference proteome</keyword>
<reference evidence="2 3" key="1">
    <citation type="journal article" date="2018" name="Int. J. Syst. Evol. Microbiol.">
        <title>Epidermidibacterium keratini gen. nov., sp. nov., a member of the family Sporichthyaceae, isolated from keratin epidermis.</title>
        <authorList>
            <person name="Lee D.G."/>
            <person name="Trujillo M.E."/>
            <person name="Kang S."/>
            <person name="Nam J.J."/>
            <person name="Kim Y.J."/>
        </authorList>
    </citation>
    <scope>NUCLEOTIDE SEQUENCE [LARGE SCALE GENOMIC DNA]</scope>
    <source>
        <strain evidence="2 3">EPI-7</strain>
    </source>
</reference>
<dbReference type="CDD" id="cd06558">
    <property type="entry name" value="crotonase-like"/>
    <property type="match status" value="1"/>
</dbReference>
<dbReference type="Pfam" id="PF00378">
    <property type="entry name" value="ECH_1"/>
    <property type="match status" value="1"/>
</dbReference>
<comment type="similarity">
    <text evidence="1">Belongs to the enoyl-CoA hydratase/isomerase family.</text>
</comment>
<dbReference type="KEGG" id="eke:EK0264_10120"/>
<dbReference type="InterPro" id="IPR029045">
    <property type="entry name" value="ClpP/crotonase-like_dom_sf"/>
</dbReference>
<gene>
    <name evidence="2" type="ORF">EK0264_10120</name>
</gene>
<dbReference type="PANTHER" id="PTHR11941">
    <property type="entry name" value="ENOYL-COA HYDRATASE-RELATED"/>
    <property type="match status" value="1"/>
</dbReference>
<sequence>MTRREDSLLYLSFGDAGHANAMNLESLVAMREALDDASSDDSVRGVLLTSLSKAGFSAGMNTALFDNATPQSAYQTISTLGETIDAVKRCAVPVACSMSRYVIGGALELAAACDYRVAAAGTFFQMPEVLIGIPSVLEAANLWRVMGQTLATEMLLTGEKYDVPTVQEHRFLNAVAETAQAADELAVTFLNRTLQSSREVLAQQKRLHVQWRNLPEAQAILDSKKEFALAFAFRDAVS</sequence>
<dbReference type="PANTHER" id="PTHR11941:SF171">
    <property type="entry name" value="SD19268P"/>
    <property type="match status" value="1"/>
</dbReference>